<feature type="transmembrane region" description="Helical" evidence="1">
    <location>
        <begin position="253"/>
        <end position="271"/>
    </location>
</feature>
<feature type="transmembrane region" description="Helical" evidence="1">
    <location>
        <begin position="93"/>
        <end position="114"/>
    </location>
</feature>
<protein>
    <submittedName>
        <fullName evidence="2">Uncharacterized protein</fullName>
    </submittedName>
</protein>
<dbReference type="STRING" id="1149755.A0A2J6RDT3"/>
<dbReference type="Pfam" id="PF11309">
    <property type="entry name" value="DUF3112"/>
    <property type="match status" value="1"/>
</dbReference>
<sequence length="315" mass="34529">MSLQARSGGPYPSNAAGLGGLPTKATDVPICSVFIVLYLFSAATNSTIFRRNRRKNHKFILSVLLTGFSMARVGTLVLRIAWANRQHNIRLAIAAQIFVNAGILIIYILNLILAQRILRAKQPAFGWHPILRVSYKILYCGIGLALAMVIASVVVSLYTLNTHTRSICRDIQLAALTYLLCFTCLPLIHIAAAFLLPKSNEETFGKGGIKNKTIILLISSSLCMVIAGFKAGANWSPPRLANNPAWYDSKACFYIFNFTLEISILCTFIFGRIDQRFHVPNGCKQAGDYTRLQQKSSLEAAIGENSDDAGGKGDI</sequence>
<feature type="transmembrane region" description="Helical" evidence="1">
    <location>
        <begin position="27"/>
        <end position="47"/>
    </location>
</feature>
<dbReference type="PANTHER" id="PTHR35184:SF1">
    <property type="entry name" value="INTEGRAL MEMBRANE PROTEIN"/>
    <property type="match status" value="1"/>
</dbReference>
<dbReference type="EMBL" id="KZ613950">
    <property type="protein sequence ID" value="PMD36666.1"/>
    <property type="molecule type" value="Genomic_DNA"/>
</dbReference>
<keyword evidence="1" id="KW-0472">Membrane</keyword>
<feature type="transmembrane region" description="Helical" evidence="1">
    <location>
        <begin position="135"/>
        <end position="159"/>
    </location>
</feature>
<dbReference type="PANTHER" id="PTHR35184">
    <property type="entry name" value="YALI0C10208P"/>
    <property type="match status" value="1"/>
</dbReference>
<dbReference type="InterPro" id="IPR021460">
    <property type="entry name" value="DUF3112"/>
</dbReference>
<accession>A0A2J6RDT3</accession>
<dbReference type="Proteomes" id="UP000235786">
    <property type="component" value="Unassembled WGS sequence"/>
</dbReference>
<feature type="transmembrane region" description="Helical" evidence="1">
    <location>
        <begin position="59"/>
        <end position="81"/>
    </location>
</feature>
<evidence type="ECO:0000256" key="1">
    <source>
        <dbReference type="SAM" id="Phobius"/>
    </source>
</evidence>
<keyword evidence="1" id="KW-0812">Transmembrane</keyword>
<feature type="transmembrane region" description="Helical" evidence="1">
    <location>
        <begin position="171"/>
        <end position="194"/>
    </location>
</feature>
<keyword evidence="3" id="KW-1185">Reference proteome</keyword>
<evidence type="ECO:0000313" key="2">
    <source>
        <dbReference type="EMBL" id="PMD36666.1"/>
    </source>
</evidence>
<dbReference type="AlphaFoldDB" id="A0A2J6RDT3"/>
<organism evidence="2 3">
    <name type="scientific">Hyaloscypha variabilis (strain UAMH 11265 / GT02V1 / F)</name>
    <name type="common">Meliniomyces variabilis</name>
    <dbReference type="NCBI Taxonomy" id="1149755"/>
    <lineage>
        <taxon>Eukaryota</taxon>
        <taxon>Fungi</taxon>
        <taxon>Dikarya</taxon>
        <taxon>Ascomycota</taxon>
        <taxon>Pezizomycotina</taxon>
        <taxon>Leotiomycetes</taxon>
        <taxon>Helotiales</taxon>
        <taxon>Hyaloscyphaceae</taxon>
        <taxon>Hyaloscypha</taxon>
        <taxon>Hyaloscypha variabilis</taxon>
    </lineage>
</organism>
<evidence type="ECO:0000313" key="3">
    <source>
        <dbReference type="Proteomes" id="UP000235786"/>
    </source>
</evidence>
<proteinExistence type="predicted"/>
<dbReference type="OrthoDB" id="3357002at2759"/>
<feature type="transmembrane region" description="Helical" evidence="1">
    <location>
        <begin position="214"/>
        <end position="233"/>
    </location>
</feature>
<keyword evidence="1" id="KW-1133">Transmembrane helix</keyword>
<reference evidence="2 3" key="1">
    <citation type="submission" date="2016-04" db="EMBL/GenBank/DDBJ databases">
        <title>A degradative enzymes factory behind the ericoid mycorrhizal symbiosis.</title>
        <authorList>
            <consortium name="DOE Joint Genome Institute"/>
            <person name="Martino E."/>
            <person name="Morin E."/>
            <person name="Grelet G."/>
            <person name="Kuo A."/>
            <person name="Kohler A."/>
            <person name="Daghino S."/>
            <person name="Barry K."/>
            <person name="Choi C."/>
            <person name="Cichocki N."/>
            <person name="Clum A."/>
            <person name="Copeland A."/>
            <person name="Hainaut M."/>
            <person name="Haridas S."/>
            <person name="Labutti K."/>
            <person name="Lindquist E."/>
            <person name="Lipzen A."/>
            <person name="Khouja H.-R."/>
            <person name="Murat C."/>
            <person name="Ohm R."/>
            <person name="Olson A."/>
            <person name="Spatafora J."/>
            <person name="Veneault-Fourrey C."/>
            <person name="Henrissat B."/>
            <person name="Grigoriev I."/>
            <person name="Martin F."/>
            <person name="Perotto S."/>
        </authorList>
    </citation>
    <scope>NUCLEOTIDE SEQUENCE [LARGE SCALE GENOMIC DNA]</scope>
    <source>
        <strain evidence="2 3">F</strain>
    </source>
</reference>
<name>A0A2J6RDT3_HYAVF</name>
<gene>
    <name evidence="2" type="ORF">L207DRAFT_556210</name>
</gene>